<comment type="caution">
    <text evidence="1">The sequence shown here is derived from an EMBL/GenBank/DDBJ whole genome shotgun (WGS) entry which is preliminary data.</text>
</comment>
<organism evidence="1 2">
    <name type="scientific">Sutterella wadsworthensis HGA0223</name>
    <dbReference type="NCBI Taxonomy" id="1203554"/>
    <lineage>
        <taxon>Bacteria</taxon>
        <taxon>Pseudomonadati</taxon>
        <taxon>Pseudomonadota</taxon>
        <taxon>Betaproteobacteria</taxon>
        <taxon>Burkholderiales</taxon>
        <taxon>Sutterellaceae</taxon>
        <taxon>Sutterella</taxon>
    </lineage>
</organism>
<dbReference type="HOGENOM" id="CLU_2738570_0_0_4"/>
<name>S3BNW5_9BURK</name>
<sequence>MMKAKTAHYGNVLQLETQKRLAYLAILGLSQRFVRGIIHPVWHYLILISPLCSGSASGPLIEKACQPPTQS</sequence>
<evidence type="ECO:0000313" key="1">
    <source>
        <dbReference type="EMBL" id="EPE01066.1"/>
    </source>
</evidence>
<gene>
    <name evidence="1" type="ORF">HMPREF1476_00375</name>
</gene>
<dbReference type="RefSeq" id="WP_016473778.1">
    <property type="nucleotide sequence ID" value="NZ_KE150480.1"/>
</dbReference>
<protein>
    <submittedName>
        <fullName evidence="1">Uncharacterized protein</fullName>
    </submittedName>
</protein>
<keyword evidence="2" id="KW-1185">Reference proteome</keyword>
<accession>S3BNW5</accession>
<dbReference type="EMBL" id="ATCF01000005">
    <property type="protein sequence ID" value="EPE01066.1"/>
    <property type="molecule type" value="Genomic_DNA"/>
</dbReference>
<dbReference type="STRING" id="1203554.HMPREF1476_00375"/>
<dbReference type="Proteomes" id="UP000014400">
    <property type="component" value="Unassembled WGS sequence"/>
</dbReference>
<evidence type="ECO:0000313" key="2">
    <source>
        <dbReference type="Proteomes" id="UP000014400"/>
    </source>
</evidence>
<proteinExistence type="predicted"/>
<dbReference type="AlphaFoldDB" id="S3BNW5"/>
<reference evidence="1 2" key="1">
    <citation type="submission" date="2013-04" db="EMBL/GenBank/DDBJ databases">
        <title>The Genome Sequence of Sutterella wadsworthensis HGA0223.</title>
        <authorList>
            <consortium name="The Broad Institute Genomics Platform"/>
            <person name="Earl A."/>
            <person name="Ward D."/>
            <person name="Feldgarden M."/>
            <person name="Gevers D."/>
            <person name="Schmidt T.M."/>
            <person name="Dover J."/>
            <person name="Dai D."/>
            <person name="Walker B."/>
            <person name="Young S."/>
            <person name="Zeng Q."/>
            <person name="Gargeya S."/>
            <person name="Fitzgerald M."/>
            <person name="Haas B."/>
            <person name="Abouelleil A."/>
            <person name="Allen A.W."/>
            <person name="Alvarado L."/>
            <person name="Arachchi H.M."/>
            <person name="Berlin A.M."/>
            <person name="Chapman S.B."/>
            <person name="Gainer-Dewar J."/>
            <person name="Goldberg J."/>
            <person name="Griggs A."/>
            <person name="Gujja S."/>
            <person name="Hansen M."/>
            <person name="Howarth C."/>
            <person name="Imamovic A."/>
            <person name="Ireland A."/>
            <person name="Larimer J."/>
            <person name="McCowan C."/>
            <person name="Murphy C."/>
            <person name="Pearson M."/>
            <person name="Poon T.W."/>
            <person name="Priest M."/>
            <person name="Roberts A."/>
            <person name="Saif S."/>
            <person name="Shea T."/>
            <person name="Sisk P."/>
            <person name="Sykes S."/>
            <person name="Wortman J."/>
            <person name="Nusbaum C."/>
            <person name="Birren B."/>
        </authorList>
    </citation>
    <scope>NUCLEOTIDE SEQUENCE [LARGE SCALE GENOMIC DNA]</scope>
    <source>
        <strain evidence="1 2">HGA0223</strain>
    </source>
</reference>